<dbReference type="PANTHER" id="PTHR43133:SF8">
    <property type="entry name" value="RNA POLYMERASE SIGMA FACTOR HI_1459-RELATED"/>
    <property type="match status" value="1"/>
</dbReference>
<comment type="caution">
    <text evidence="6">The sequence shown here is derived from an EMBL/GenBank/DDBJ whole genome shotgun (WGS) entry which is preliminary data.</text>
</comment>
<dbReference type="Gene3D" id="1.10.10.10">
    <property type="entry name" value="Winged helix-like DNA-binding domain superfamily/Winged helix DNA-binding domain"/>
    <property type="match status" value="1"/>
</dbReference>
<dbReference type="InParanoid" id="B4D3X7"/>
<keyword evidence="3" id="KW-0731">Sigma factor</keyword>
<accession>B4D3X7</accession>
<keyword evidence="2" id="KW-0805">Transcription regulation</keyword>
<dbReference type="SUPFAM" id="SSF88946">
    <property type="entry name" value="Sigma2 domain of RNA polymerase sigma factors"/>
    <property type="match status" value="1"/>
</dbReference>
<dbReference type="AlphaFoldDB" id="B4D3X7"/>
<dbReference type="STRING" id="497964.CfE428DRAFT_3615"/>
<dbReference type="RefSeq" id="WP_006980940.1">
    <property type="nucleotide sequence ID" value="NZ_ABVL01000010.1"/>
</dbReference>
<evidence type="ECO:0000256" key="4">
    <source>
        <dbReference type="ARBA" id="ARBA00023125"/>
    </source>
</evidence>
<comment type="similarity">
    <text evidence="1">Belongs to the sigma-70 factor family. ECF subfamily.</text>
</comment>
<dbReference type="SUPFAM" id="SSF88659">
    <property type="entry name" value="Sigma3 and sigma4 domains of RNA polymerase sigma factors"/>
    <property type="match status" value="1"/>
</dbReference>
<dbReference type="PANTHER" id="PTHR43133">
    <property type="entry name" value="RNA POLYMERASE ECF-TYPE SIGMA FACTO"/>
    <property type="match status" value="1"/>
</dbReference>
<evidence type="ECO:0000256" key="3">
    <source>
        <dbReference type="ARBA" id="ARBA00023082"/>
    </source>
</evidence>
<dbReference type="GO" id="GO:0003677">
    <property type="term" value="F:DNA binding"/>
    <property type="evidence" value="ECO:0007669"/>
    <property type="project" value="UniProtKB-KW"/>
</dbReference>
<dbReference type="GO" id="GO:0016987">
    <property type="term" value="F:sigma factor activity"/>
    <property type="evidence" value="ECO:0007669"/>
    <property type="project" value="UniProtKB-KW"/>
</dbReference>
<keyword evidence="4" id="KW-0238">DNA-binding</keyword>
<evidence type="ECO:0000256" key="2">
    <source>
        <dbReference type="ARBA" id="ARBA00023015"/>
    </source>
</evidence>
<dbReference type="EMBL" id="ABVL01000010">
    <property type="protein sequence ID" value="EDY18957.1"/>
    <property type="molecule type" value="Genomic_DNA"/>
</dbReference>
<protein>
    <submittedName>
        <fullName evidence="6">RNA polymerase, sigma-24 subunit, ECF subfamily</fullName>
    </submittedName>
</protein>
<dbReference type="Gene3D" id="1.10.1740.10">
    <property type="match status" value="1"/>
</dbReference>
<proteinExistence type="inferred from homology"/>
<dbReference type="InterPro" id="IPR039425">
    <property type="entry name" value="RNA_pol_sigma-70-like"/>
</dbReference>
<gene>
    <name evidence="6" type="ORF">CfE428DRAFT_3615</name>
</gene>
<dbReference type="GO" id="GO:0006352">
    <property type="term" value="P:DNA-templated transcription initiation"/>
    <property type="evidence" value="ECO:0007669"/>
    <property type="project" value="InterPro"/>
</dbReference>
<dbReference type="InterPro" id="IPR013324">
    <property type="entry name" value="RNA_pol_sigma_r3/r4-like"/>
</dbReference>
<evidence type="ECO:0000256" key="1">
    <source>
        <dbReference type="ARBA" id="ARBA00010641"/>
    </source>
</evidence>
<name>B4D3X7_9BACT</name>
<dbReference type="Proteomes" id="UP000005824">
    <property type="component" value="Unassembled WGS sequence"/>
</dbReference>
<evidence type="ECO:0000313" key="7">
    <source>
        <dbReference type="Proteomes" id="UP000005824"/>
    </source>
</evidence>
<evidence type="ECO:0000313" key="6">
    <source>
        <dbReference type="EMBL" id="EDY18957.1"/>
    </source>
</evidence>
<sequence length="164" mass="18454">MQTALFPSSTLAEFYRFALLLTGNAKSAEEVMAETLTEVESQLSQFRNATSRQAWLATHIRERCLENNKSLPPTAPRLLRDDTDSGTSPEVLQIEAFLLAQRFHTLPEPERSALALFYLDLFKAEEIAEILKMDMHALSDTLGAARDLLRKALQAMRPETNQTS</sequence>
<evidence type="ECO:0000256" key="5">
    <source>
        <dbReference type="ARBA" id="ARBA00023163"/>
    </source>
</evidence>
<dbReference type="InterPro" id="IPR013325">
    <property type="entry name" value="RNA_pol_sigma_r2"/>
</dbReference>
<keyword evidence="7" id="KW-1185">Reference proteome</keyword>
<reference evidence="6 7" key="1">
    <citation type="journal article" date="2011" name="J. Bacteriol.">
        <title>Genome sequence of Chthoniobacter flavus Ellin428, an aerobic heterotrophic soil bacterium.</title>
        <authorList>
            <person name="Kant R."/>
            <person name="van Passel M.W."/>
            <person name="Palva A."/>
            <person name="Lucas S."/>
            <person name="Lapidus A."/>
            <person name="Glavina Del Rio T."/>
            <person name="Dalin E."/>
            <person name="Tice H."/>
            <person name="Bruce D."/>
            <person name="Goodwin L."/>
            <person name="Pitluck S."/>
            <person name="Larimer F.W."/>
            <person name="Land M.L."/>
            <person name="Hauser L."/>
            <person name="Sangwan P."/>
            <person name="de Vos W.M."/>
            <person name="Janssen P.H."/>
            <person name="Smidt H."/>
        </authorList>
    </citation>
    <scope>NUCLEOTIDE SEQUENCE [LARGE SCALE GENOMIC DNA]</scope>
    <source>
        <strain evidence="6 7">Ellin428</strain>
    </source>
</reference>
<organism evidence="6 7">
    <name type="scientific">Chthoniobacter flavus Ellin428</name>
    <dbReference type="NCBI Taxonomy" id="497964"/>
    <lineage>
        <taxon>Bacteria</taxon>
        <taxon>Pseudomonadati</taxon>
        <taxon>Verrucomicrobiota</taxon>
        <taxon>Spartobacteria</taxon>
        <taxon>Chthoniobacterales</taxon>
        <taxon>Chthoniobacteraceae</taxon>
        <taxon>Chthoniobacter</taxon>
    </lineage>
</organism>
<dbReference type="InterPro" id="IPR036388">
    <property type="entry name" value="WH-like_DNA-bd_sf"/>
</dbReference>
<keyword evidence="5" id="KW-0804">Transcription</keyword>